<sequence length="265" mass="29694">MSEKHNPEIRTDIPASARIWNYWMGGTDNFEIDRVIGDQSAQIYPDIRTMAVQSRQFLIRAVSWAAREAGIRQFLDIGTGLPTMQNTHQVAQSIAPESKVVYVDHDPLVLTHARAMLTNTTSEGVTTYIDADFRKPEIIIADAQNILNFEVPISVMFMGVLGHIESHDEMHRIVRTVMAAVPAGSYLTLWDTSDENKEFVHLCDEYAKTGALPYNPRPTEQIKAAFDGLEMVEPGFVEITEWRPDKPDTEAGPSVYAYGAVARKP</sequence>
<dbReference type="PIRSF" id="PIRSF017393">
    <property type="entry name" value="MTase_SAV2177"/>
    <property type="match status" value="1"/>
</dbReference>
<keyword evidence="1" id="KW-0808">Transferase</keyword>
<accession>A0ABX8S2Z4</accession>
<dbReference type="GO" id="GO:0008168">
    <property type="term" value="F:methyltransferase activity"/>
    <property type="evidence" value="ECO:0007669"/>
    <property type="project" value="UniProtKB-KW"/>
</dbReference>
<keyword evidence="2" id="KW-1185">Reference proteome</keyword>
<evidence type="ECO:0000313" key="2">
    <source>
        <dbReference type="Proteomes" id="UP000694257"/>
    </source>
</evidence>
<dbReference type="InterPro" id="IPR006764">
    <property type="entry name" value="SAM_dep_MeTrfase_SAV2177_type"/>
</dbReference>
<keyword evidence="1" id="KW-0489">Methyltransferase</keyword>
<gene>
    <name evidence="1" type="ORF">KV110_15010</name>
</gene>
<dbReference type="RefSeq" id="WP_218476726.1">
    <property type="nucleotide sequence ID" value="NZ_BAABJN010000018.1"/>
</dbReference>
<dbReference type="Proteomes" id="UP000694257">
    <property type="component" value="Chromosome"/>
</dbReference>
<dbReference type="GO" id="GO:0032259">
    <property type="term" value="P:methylation"/>
    <property type="evidence" value="ECO:0007669"/>
    <property type="project" value="UniProtKB-KW"/>
</dbReference>
<dbReference type="EMBL" id="CP078145">
    <property type="protein sequence ID" value="QXN94246.1"/>
    <property type="molecule type" value="Genomic_DNA"/>
</dbReference>
<evidence type="ECO:0000313" key="1">
    <source>
        <dbReference type="EMBL" id="QXN94246.1"/>
    </source>
</evidence>
<organism evidence="1 2">
    <name type="scientific">Nocardia iowensis</name>
    <dbReference type="NCBI Taxonomy" id="204891"/>
    <lineage>
        <taxon>Bacteria</taxon>
        <taxon>Bacillati</taxon>
        <taxon>Actinomycetota</taxon>
        <taxon>Actinomycetes</taxon>
        <taxon>Mycobacteriales</taxon>
        <taxon>Nocardiaceae</taxon>
        <taxon>Nocardia</taxon>
    </lineage>
</organism>
<dbReference type="Pfam" id="PF04672">
    <property type="entry name" value="Methyltransf_19"/>
    <property type="match status" value="1"/>
</dbReference>
<protein>
    <submittedName>
        <fullName evidence="1">SAM-dependent methyltransferase</fullName>
    </submittedName>
</protein>
<name>A0ABX8S2Z4_NOCIO</name>
<proteinExistence type="predicted"/>
<reference evidence="1 2" key="1">
    <citation type="submission" date="2021-07" db="EMBL/GenBank/DDBJ databases">
        <title>Whole Genome Sequence of Nocardia Iowensis.</title>
        <authorList>
            <person name="Lamm A."/>
            <person name="Collins-Fairclough A.M."/>
            <person name="Bunk B."/>
            <person name="Sproer C."/>
        </authorList>
    </citation>
    <scope>NUCLEOTIDE SEQUENCE [LARGE SCALE GENOMIC DNA]</scope>
    <source>
        <strain evidence="1 2">NRRL 5646</strain>
    </source>
</reference>